<comment type="caution">
    <text evidence="2">The sequence shown here is derived from an EMBL/GenBank/DDBJ whole genome shotgun (WGS) entry which is preliminary data.</text>
</comment>
<proteinExistence type="predicted"/>
<feature type="region of interest" description="Disordered" evidence="1">
    <location>
        <begin position="227"/>
        <end position="247"/>
    </location>
</feature>
<dbReference type="AlphaFoldDB" id="A0A545VHA1"/>
<accession>A0A545VHA1</accession>
<keyword evidence="3" id="KW-1185">Reference proteome</keyword>
<feature type="compositionally biased region" description="Polar residues" evidence="1">
    <location>
        <begin position="42"/>
        <end position="56"/>
    </location>
</feature>
<evidence type="ECO:0000313" key="3">
    <source>
        <dbReference type="Proteomes" id="UP000315783"/>
    </source>
</evidence>
<evidence type="ECO:0000313" key="2">
    <source>
        <dbReference type="EMBL" id="TQW01107.1"/>
    </source>
</evidence>
<sequence length="301" mass="31997">MCSRTGASAPMVEKEAHSSCMLRPPLRPAGRSGNGRRAGPKGSSSVRPPDQTSTLPSTPPPHAPYQNAHVASHGGGQWLGGGSATRWCERPFAERNPAVMQTAGGEAEGACSCRGACHCLCCHPAVPVLSTSRGPANKPAAMDRHSQANRPSLPFATLTPPSHHWNVFAHSSYLLSTALMLLRAALLVRSTGTHSLTGCCDEASAHSVARKLLFLLTSGLDIGQQTPRHLDNSHPLHQPRNSGSRLLSEHSSLCRLSKRRSYGWNPNSRAFHIAPANRCVSLTIILTSLLCHGDTAFGAKP</sequence>
<dbReference type="EMBL" id="SPUK01000001">
    <property type="protein sequence ID" value="TQW01107.1"/>
    <property type="molecule type" value="Genomic_DNA"/>
</dbReference>
<evidence type="ECO:0000256" key="1">
    <source>
        <dbReference type="SAM" id="MobiDB-lite"/>
    </source>
</evidence>
<protein>
    <submittedName>
        <fullName evidence="2">Uncharacterized protein</fullName>
    </submittedName>
</protein>
<dbReference type="Proteomes" id="UP000315783">
    <property type="component" value="Unassembled WGS sequence"/>
</dbReference>
<organism evidence="2 3">
    <name type="scientific">Cordyceps javanica</name>
    <dbReference type="NCBI Taxonomy" id="43265"/>
    <lineage>
        <taxon>Eukaryota</taxon>
        <taxon>Fungi</taxon>
        <taxon>Dikarya</taxon>
        <taxon>Ascomycota</taxon>
        <taxon>Pezizomycotina</taxon>
        <taxon>Sordariomycetes</taxon>
        <taxon>Hypocreomycetidae</taxon>
        <taxon>Hypocreales</taxon>
        <taxon>Cordycipitaceae</taxon>
        <taxon>Cordyceps</taxon>
    </lineage>
</organism>
<gene>
    <name evidence="2" type="ORF">IF1G_01038</name>
</gene>
<name>A0A545VHA1_9HYPO</name>
<reference evidence="2 3" key="1">
    <citation type="journal article" date="2019" name="Appl. Microbiol. Biotechnol.">
        <title>Genome sequence of Isaria javanica and comparative genome analysis insights into family S53 peptidase evolution in fungal entomopathogens.</title>
        <authorList>
            <person name="Lin R."/>
            <person name="Zhang X."/>
            <person name="Xin B."/>
            <person name="Zou M."/>
            <person name="Gao Y."/>
            <person name="Qin F."/>
            <person name="Hu Q."/>
            <person name="Xie B."/>
            <person name="Cheng X."/>
        </authorList>
    </citation>
    <scope>NUCLEOTIDE SEQUENCE [LARGE SCALE GENOMIC DNA]</scope>
    <source>
        <strain evidence="2 3">IJ1G</strain>
    </source>
</reference>
<feature type="region of interest" description="Disordered" evidence="1">
    <location>
        <begin position="1"/>
        <end position="76"/>
    </location>
</feature>